<sequence>MSQNPSQAHRKRTIALKLLKLALQEGFNTKVNNLTQTLQETQESSEAKIREKEEKIAEQAQTILDQQAEIEQLVKCSRSEIKQTRMQVKSENKSDIAVLLNRIRDLKTQLKDSGDLIKAKDKEIAKFQKLNERHTQIIFHKNSEISDLNRLKIELQNSLHEEQSKLTLESAKLRNTNEQVRKGEQEYSELQEEMRKYRSKNRLTIEENGDLKAENENLKFQLQSLKPKLDEEKDRCSLLENKYRDLLFGLEGCRQVIEEPKCLKQKVGGLKTQSYLAELKGVAKLSGKLYHEVLQDMMTQISKSIAELKPPADEVNESDLPTASGVQSPHKVPVVVKNESGQDICLLPSSVIAELEAYECTINDHHVSETSPKPLSFDFGDSPIPAEWKERVAAKLNAMPEVFAHHDLDFGCTSQVKHRINLSDNTPFKHRARPIHPQDVEAVRKHLKDLLMLG</sequence>
<reference evidence="3" key="1">
    <citation type="submission" date="2024-04" db="EMBL/GenBank/DDBJ databases">
        <title>Salinicola lusitanus LLJ914,a marine bacterium isolated from the Okinawa Trough.</title>
        <authorList>
            <person name="Li J."/>
        </authorList>
    </citation>
    <scope>NUCLEOTIDE SEQUENCE [LARGE SCALE GENOMIC DNA]</scope>
</reference>
<evidence type="ECO:0000313" key="2">
    <source>
        <dbReference type="EMBL" id="KAK7929142.1"/>
    </source>
</evidence>
<dbReference type="EMBL" id="JBBPFD010000004">
    <property type="protein sequence ID" value="KAK7929142.1"/>
    <property type="molecule type" value="Genomic_DNA"/>
</dbReference>
<gene>
    <name evidence="2" type="ORF">WMY93_005537</name>
</gene>
<organism evidence="2 3">
    <name type="scientific">Mugilogobius chulae</name>
    <name type="common">yellowstripe goby</name>
    <dbReference type="NCBI Taxonomy" id="88201"/>
    <lineage>
        <taxon>Eukaryota</taxon>
        <taxon>Metazoa</taxon>
        <taxon>Chordata</taxon>
        <taxon>Craniata</taxon>
        <taxon>Vertebrata</taxon>
        <taxon>Euteleostomi</taxon>
        <taxon>Actinopterygii</taxon>
        <taxon>Neopterygii</taxon>
        <taxon>Teleostei</taxon>
        <taxon>Neoteleostei</taxon>
        <taxon>Acanthomorphata</taxon>
        <taxon>Gobiaria</taxon>
        <taxon>Gobiiformes</taxon>
        <taxon>Gobioidei</taxon>
        <taxon>Gobiidae</taxon>
        <taxon>Gobionellinae</taxon>
        <taxon>Mugilogobius</taxon>
    </lineage>
</organism>
<comment type="caution">
    <text evidence="2">The sequence shown here is derived from an EMBL/GenBank/DDBJ whole genome shotgun (WGS) entry which is preliminary data.</text>
</comment>
<dbReference type="AlphaFoldDB" id="A0AAW0PK11"/>
<feature type="coiled-coil region" evidence="1">
    <location>
        <begin position="145"/>
        <end position="207"/>
    </location>
</feature>
<evidence type="ECO:0000256" key="1">
    <source>
        <dbReference type="SAM" id="Coils"/>
    </source>
</evidence>
<protein>
    <submittedName>
        <fullName evidence="2">Uncharacterized protein</fullName>
    </submittedName>
</protein>
<evidence type="ECO:0000313" key="3">
    <source>
        <dbReference type="Proteomes" id="UP001460270"/>
    </source>
</evidence>
<keyword evidence="1" id="KW-0175">Coiled coil</keyword>
<name>A0AAW0PK11_9GOBI</name>
<feature type="coiled-coil region" evidence="1">
    <location>
        <begin position="31"/>
        <end position="69"/>
    </location>
</feature>
<accession>A0AAW0PK11</accession>
<dbReference type="Proteomes" id="UP001460270">
    <property type="component" value="Unassembled WGS sequence"/>
</dbReference>
<proteinExistence type="predicted"/>
<keyword evidence="3" id="KW-1185">Reference proteome</keyword>